<feature type="chain" id="PRO_5017297725" description="Caspase family p20 domain-containing protein" evidence="2">
    <location>
        <begin position="19"/>
        <end position="531"/>
    </location>
</feature>
<evidence type="ECO:0000259" key="3">
    <source>
        <dbReference type="PROSITE" id="PS50208"/>
    </source>
</evidence>
<dbReference type="InterPro" id="IPR011600">
    <property type="entry name" value="Pept_C14_caspase"/>
</dbReference>
<dbReference type="Gene3D" id="3.40.50.1460">
    <property type="match status" value="1"/>
</dbReference>
<dbReference type="Proteomes" id="UP000266385">
    <property type="component" value="Unassembled WGS sequence"/>
</dbReference>
<feature type="region of interest" description="Disordered" evidence="1">
    <location>
        <begin position="343"/>
        <end position="363"/>
    </location>
</feature>
<dbReference type="AlphaFoldDB" id="A0A399R8J4"/>
<gene>
    <name evidence="4" type="ORF">D1223_17835</name>
</gene>
<name>A0A399R8J4_9PROT</name>
<evidence type="ECO:0000256" key="2">
    <source>
        <dbReference type="SAM" id="SignalP"/>
    </source>
</evidence>
<dbReference type="InterPro" id="IPR029030">
    <property type="entry name" value="Caspase-like_dom_sf"/>
</dbReference>
<accession>A0A399R8J4</accession>
<dbReference type="GO" id="GO:0004197">
    <property type="term" value="F:cysteine-type endopeptidase activity"/>
    <property type="evidence" value="ECO:0007669"/>
    <property type="project" value="InterPro"/>
</dbReference>
<dbReference type="InterPro" id="IPR052039">
    <property type="entry name" value="Caspase-related_regulators"/>
</dbReference>
<evidence type="ECO:0000313" key="4">
    <source>
        <dbReference type="EMBL" id="RIJ26801.1"/>
    </source>
</evidence>
<evidence type="ECO:0000256" key="1">
    <source>
        <dbReference type="SAM" id="MobiDB-lite"/>
    </source>
</evidence>
<keyword evidence="2" id="KW-0732">Signal</keyword>
<dbReference type="Pfam" id="PF00656">
    <property type="entry name" value="Peptidase_C14"/>
    <property type="match status" value="1"/>
</dbReference>
<dbReference type="InterPro" id="IPR036737">
    <property type="entry name" value="OmpA-like_sf"/>
</dbReference>
<dbReference type="InterPro" id="IPR001309">
    <property type="entry name" value="Pept_C14_p20"/>
</dbReference>
<dbReference type="PANTHER" id="PTHR22576">
    <property type="entry name" value="MUCOSA ASSOCIATED LYMPHOID TISSUE LYMPHOMA TRANSLOCATION PROTEIN 1/PARACASPASE"/>
    <property type="match status" value="1"/>
</dbReference>
<feature type="signal peptide" evidence="2">
    <location>
        <begin position="1"/>
        <end position="18"/>
    </location>
</feature>
<reference evidence="4 5" key="1">
    <citation type="submission" date="2018-08" db="EMBL/GenBank/DDBJ databases">
        <title>Henriciella mobilis sp. nov., isolated from seawater.</title>
        <authorList>
            <person name="Cheng H."/>
            <person name="Wu Y.-H."/>
            <person name="Xu X.-W."/>
            <person name="Guo L.-L."/>
        </authorList>
    </citation>
    <scope>NUCLEOTIDE SEQUENCE [LARGE SCALE GENOMIC DNA]</scope>
    <source>
        <strain evidence="4 5">JN25</strain>
    </source>
</reference>
<feature type="domain" description="Caspase family p20" evidence="3">
    <location>
        <begin position="30"/>
        <end position="164"/>
    </location>
</feature>
<dbReference type="PANTHER" id="PTHR22576:SF37">
    <property type="entry name" value="MUCOSA-ASSOCIATED LYMPHOID TISSUE LYMPHOMA TRANSLOCATION PROTEIN 1"/>
    <property type="match status" value="1"/>
</dbReference>
<dbReference type="PROSITE" id="PS50208">
    <property type="entry name" value="CASPASE_P20"/>
    <property type="match status" value="1"/>
</dbReference>
<keyword evidence="5" id="KW-1185">Reference proteome</keyword>
<evidence type="ECO:0000313" key="5">
    <source>
        <dbReference type="Proteomes" id="UP000266385"/>
    </source>
</evidence>
<dbReference type="SUPFAM" id="SSF52129">
    <property type="entry name" value="Caspase-like"/>
    <property type="match status" value="1"/>
</dbReference>
<dbReference type="SUPFAM" id="SSF103088">
    <property type="entry name" value="OmpA-like"/>
    <property type="match status" value="1"/>
</dbReference>
<dbReference type="GO" id="GO:0006508">
    <property type="term" value="P:proteolysis"/>
    <property type="evidence" value="ECO:0007669"/>
    <property type="project" value="InterPro"/>
</dbReference>
<dbReference type="OrthoDB" id="9816009at2"/>
<organism evidence="4 5">
    <name type="scientific">Henriciella mobilis</name>
    <dbReference type="NCBI Taxonomy" id="2305467"/>
    <lineage>
        <taxon>Bacteria</taxon>
        <taxon>Pseudomonadati</taxon>
        <taxon>Pseudomonadota</taxon>
        <taxon>Alphaproteobacteria</taxon>
        <taxon>Hyphomonadales</taxon>
        <taxon>Hyphomonadaceae</taxon>
        <taxon>Henriciella</taxon>
    </lineage>
</organism>
<protein>
    <recommendedName>
        <fullName evidence="3">Caspase family p20 domain-containing protein</fullName>
    </recommendedName>
</protein>
<proteinExistence type="predicted"/>
<comment type="caution">
    <text evidence="4">The sequence shown here is derived from an EMBL/GenBank/DDBJ whole genome shotgun (WGS) entry which is preliminary data.</text>
</comment>
<sequence>MRTWLLTICFGVFAVAAAAMPAAMPAPGHEPRVALVIGNSAYETPGWSLENPARDAQIMKAALEGLGFDVDIVLNADEDQMEQAFSDFGARLREAGPEATGFFFFAGHGVQSEGLNYLIPTDLVAYNEADIWANAPRLELLFRYLENAGNAANFIVLDACRNNPLPAAVRSTAGGLAATGRVRGTLIAYSTAPGAVAEDGTQGNSEFTLALSELISTPGIAAETLFRRVATRVEQRTGYRQQPWVESGLRGNADFCFAGCESSEEERSEAAALTASLSSNSVGVLESFLAAFPDSRNRSLVEARIEQLEAPQVTEVSMRDTSVSDTPAEPDLSVFEGVAKGQEPEQYSVPQGPPPQQMAMKEPEQKQLSEGQVKAALGVDTLLTDLIKPWRKDVMQTAGRAAFMARTVDGAPEYDRLDEALFVFFEPDSASLDAGALSNLKAFATYVARPHVMDERAGHLRVVSGCTPQEGLAVACRQRAAEVEKALVALGVPQAAFEAQMNYGKHRQLKDPGFGIDEAALNRYAMVQLLD</sequence>
<dbReference type="EMBL" id="QWFX01000016">
    <property type="protein sequence ID" value="RIJ26801.1"/>
    <property type="molecule type" value="Genomic_DNA"/>
</dbReference>
<dbReference type="RefSeq" id="WP_119377694.1">
    <property type="nucleotide sequence ID" value="NZ_QWFX01000016.1"/>
</dbReference>